<dbReference type="InterPro" id="IPR036237">
    <property type="entry name" value="Xyl_isomerase-like_sf"/>
</dbReference>
<feature type="domain" description="Xylose isomerase-like TIM barrel" evidence="1">
    <location>
        <begin position="20"/>
        <end position="267"/>
    </location>
</feature>
<evidence type="ECO:0000313" key="2">
    <source>
        <dbReference type="EMBL" id="MCJ0761764.1"/>
    </source>
</evidence>
<dbReference type="PANTHER" id="PTHR12110">
    <property type="entry name" value="HYDROXYPYRUVATE ISOMERASE"/>
    <property type="match status" value="1"/>
</dbReference>
<comment type="caution">
    <text evidence="2">The sequence shown here is derived from an EMBL/GenBank/DDBJ whole genome shotgun (WGS) entry which is preliminary data.</text>
</comment>
<dbReference type="EMBL" id="JALGBI010000001">
    <property type="protein sequence ID" value="MCJ0761764.1"/>
    <property type="molecule type" value="Genomic_DNA"/>
</dbReference>
<name>A0A9X2AL12_9BURK</name>
<dbReference type="RefSeq" id="WP_243303126.1">
    <property type="nucleotide sequence ID" value="NZ_JALGBI010000001.1"/>
</dbReference>
<keyword evidence="2" id="KW-0413">Isomerase</keyword>
<dbReference type="Gene3D" id="3.20.20.150">
    <property type="entry name" value="Divalent-metal-dependent TIM barrel enzymes"/>
    <property type="match status" value="1"/>
</dbReference>
<dbReference type="InterPro" id="IPR013022">
    <property type="entry name" value="Xyl_isomerase-like_TIM-brl"/>
</dbReference>
<sequence length="275" mass="28904">MRIALCNEVLAPLPFARQCEVAAALGYQGLEVAPFTLGEMPQHLSAVRRTGLRRAAQDAGIAVSGLHWLLRQPADLSITSPDAAVRARTLDTMRRQIELCADLGGSVLVHGSPAQRRLPPGGEAAARQRGIEAFAAVAAHAQAAGVTYCIEPLAPPEADFIHTVAEAAAIVQAIGQPGLRTMLDCCAAARAEAEPVPAVLARWLPTGLLAHVQVNDPNLRGPGQGSLGFAAILRMLRQHGYAGWVAVEPFDYHPDGPAAAARAIGYLHGLLEALD</sequence>
<dbReference type="Proteomes" id="UP001139447">
    <property type="component" value="Unassembled WGS sequence"/>
</dbReference>
<organism evidence="2 3">
    <name type="scientific">Variovorax terrae</name>
    <dbReference type="NCBI Taxonomy" id="2923278"/>
    <lineage>
        <taxon>Bacteria</taxon>
        <taxon>Pseudomonadati</taxon>
        <taxon>Pseudomonadota</taxon>
        <taxon>Betaproteobacteria</taxon>
        <taxon>Burkholderiales</taxon>
        <taxon>Comamonadaceae</taxon>
        <taxon>Variovorax</taxon>
    </lineage>
</organism>
<evidence type="ECO:0000313" key="3">
    <source>
        <dbReference type="Proteomes" id="UP001139447"/>
    </source>
</evidence>
<dbReference type="SUPFAM" id="SSF51658">
    <property type="entry name" value="Xylose isomerase-like"/>
    <property type="match status" value="1"/>
</dbReference>
<protein>
    <submittedName>
        <fullName evidence="2">Sugar phosphate isomerase/epimerase</fullName>
    </submittedName>
</protein>
<keyword evidence="3" id="KW-1185">Reference proteome</keyword>
<dbReference type="Pfam" id="PF01261">
    <property type="entry name" value="AP_endonuc_2"/>
    <property type="match status" value="1"/>
</dbReference>
<dbReference type="PANTHER" id="PTHR12110:SF21">
    <property type="entry name" value="XYLOSE ISOMERASE-LIKE TIM BARREL DOMAIN-CONTAINING PROTEIN"/>
    <property type="match status" value="1"/>
</dbReference>
<accession>A0A9X2AL12</accession>
<gene>
    <name evidence="2" type="ORF">MMF98_00950</name>
</gene>
<proteinExistence type="predicted"/>
<reference evidence="2" key="1">
    <citation type="submission" date="2022-03" db="EMBL/GenBank/DDBJ databases">
        <authorList>
            <person name="Woo C.Y."/>
        </authorList>
    </citation>
    <scope>NUCLEOTIDE SEQUENCE</scope>
    <source>
        <strain evidence="2">CYS-02</strain>
    </source>
</reference>
<dbReference type="GO" id="GO:0016853">
    <property type="term" value="F:isomerase activity"/>
    <property type="evidence" value="ECO:0007669"/>
    <property type="project" value="UniProtKB-KW"/>
</dbReference>
<dbReference type="InterPro" id="IPR050312">
    <property type="entry name" value="IolE/XylAMocC-like"/>
</dbReference>
<dbReference type="AlphaFoldDB" id="A0A9X2AL12"/>
<evidence type="ECO:0000259" key="1">
    <source>
        <dbReference type="Pfam" id="PF01261"/>
    </source>
</evidence>